<evidence type="ECO:0000256" key="1">
    <source>
        <dbReference type="SAM" id="Phobius"/>
    </source>
</evidence>
<sequence>MACSKENIVLIHKYLDNEMTLLEIKQFQQHINKCSDCEKHLQELRKTEAITQSASHVKAPSNFTENVMGKLPKQPASQKWKHRLRKHPFMITAATFFLVFIISLSSAFGGDGNDIVVKGDGHFIVDEQRGVVVIPEGEHISGDLIVRNGDIEIAGEVTGSITVINGEHLMASADQVSGEIEEINQVMDWLWYETKAFLSEVVAFMSTENEENEENN</sequence>
<gene>
    <name evidence="3" type="ORF">CR194_17040</name>
</gene>
<keyword evidence="1" id="KW-1133">Transmembrane helix</keyword>
<keyword evidence="1" id="KW-0472">Membrane</keyword>
<dbReference type="EMBL" id="PDOD01000005">
    <property type="protein sequence ID" value="PYZ91908.1"/>
    <property type="molecule type" value="Genomic_DNA"/>
</dbReference>
<organism evidence="3 4">
    <name type="scientific">Salipaludibacillus keqinensis</name>
    <dbReference type="NCBI Taxonomy" id="2045207"/>
    <lineage>
        <taxon>Bacteria</taxon>
        <taxon>Bacillati</taxon>
        <taxon>Bacillota</taxon>
        <taxon>Bacilli</taxon>
        <taxon>Bacillales</taxon>
        <taxon>Bacillaceae</taxon>
    </lineage>
</organism>
<comment type="caution">
    <text evidence="3">The sequence shown here is derived from an EMBL/GenBank/DDBJ whole genome shotgun (WGS) entry which is preliminary data.</text>
</comment>
<dbReference type="OrthoDB" id="9782842at2"/>
<evidence type="ECO:0000259" key="2">
    <source>
        <dbReference type="Pfam" id="PF13490"/>
    </source>
</evidence>
<feature type="transmembrane region" description="Helical" evidence="1">
    <location>
        <begin position="89"/>
        <end position="108"/>
    </location>
</feature>
<feature type="domain" description="Putative zinc-finger" evidence="2">
    <location>
        <begin position="10"/>
        <end position="37"/>
    </location>
</feature>
<dbReference type="Pfam" id="PF13490">
    <property type="entry name" value="zf-HC2"/>
    <property type="match status" value="1"/>
</dbReference>
<dbReference type="Proteomes" id="UP000248214">
    <property type="component" value="Unassembled WGS sequence"/>
</dbReference>
<proteinExistence type="predicted"/>
<accession>A0A323T7J1</accession>
<dbReference type="AlphaFoldDB" id="A0A323T7J1"/>
<reference evidence="3 4" key="1">
    <citation type="submission" date="2017-10" db="EMBL/GenBank/DDBJ databases">
        <title>Bacillus sp. nov., a halophilic bacterium isolated from a Keqin Lake.</title>
        <authorList>
            <person name="Wang H."/>
        </authorList>
    </citation>
    <scope>NUCLEOTIDE SEQUENCE [LARGE SCALE GENOMIC DNA]</scope>
    <source>
        <strain evidence="3 4">KQ-12</strain>
    </source>
</reference>
<evidence type="ECO:0000313" key="4">
    <source>
        <dbReference type="Proteomes" id="UP000248214"/>
    </source>
</evidence>
<evidence type="ECO:0000313" key="3">
    <source>
        <dbReference type="EMBL" id="PYZ91908.1"/>
    </source>
</evidence>
<keyword evidence="1" id="KW-0812">Transmembrane</keyword>
<protein>
    <submittedName>
        <fullName evidence="3">Anti-sigma factor</fullName>
    </submittedName>
</protein>
<dbReference type="RefSeq" id="WP_110611297.1">
    <property type="nucleotide sequence ID" value="NZ_PDOD01000005.1"/>
</dbReference>
<keyword evidence="4" id="KW-1185">Reference proteome</keyword>
<dbReference type="InterPro" id="IPR027383">
    <property type="entry name" value="Znf_put"/>
</dbReference>
<name>A0A323T7J1_9BACI</name>